<feature type="region of interest" description="Disordered" evidence="1">
    <location>
        <begin position="19"/>
        <end position="62"/>
    </location>
</feature>
<keyword evidence="3" id="KW-1185">Reference proteome</keyword>
<comment type="caution">
    <text evidence="2">The sequence shown here is derived from an EMBL/GenBank/DDBJ whole genome shotgun (WGS) entry which is preliminary data.</text>
</comment>
<protein>
    <submittedName>
        <fullName evidence="2">Uncharacterized protein</fullName>
    </submittedName>
</protein>
<gene>
    <name evidence="2" type="ORF">BKE38_12105</name>
</gene>
<sequence>MSLGRTLAREVARDLRRDGELLALEAEPAPPPPPDQGSLTWNAQAAAAPPPARAESRGTVQGWRPDRIVGDAYQGEIEVRLSPLLLAELGWEAAPRRGMTILARGHRFAVQSCDTRALGGVAVLHIVQAKGGR</sequence>
<organism evidence="2 3">
    <name type="scientific">Teichococcus deserti</name>
    <dbReference type="NCBI Taxonomy" id="1817963"/>
    <lineage>
        <taxon>Bacteria</taxon>
        <taxon>Pseudomonadati</taxon>
        <taxon>Pseudomonadota</taxon>
        <taxon>Alphaproteobacteria</taxon>
        <taxon>Acetobacterales</taxon>
        <taxon>Roseomonadaceae</taxon>
        <taxon>Roseomonas</taxon>
    </lineage>
</organism>
<evidence type="ECO:0000313" key="3">
    <source>
        <dbReference type="Proteomes" id="UP000188879"/>
    </source>
</evidence>
<dbReference type="AlphaFoldDB" id="A0A1V2H473"/>
<evidence type="ECO:0000256" key="1">
    <source>
        <dbReference type="SAM" id="MobiDB-lite"/>
    </source>
</evidence>
<dbReference type="EMBL" id="MLCO01000101">
    <property type="protein sequence ID" value="ONG53451.1"/>
    <property type="molecule type" value="Genomic_DNA"/>
</dbReference>
<proteinExistence type="predicted"/>
<evidence type="ECO:0000313" key="2">
    <source>
        <dbReference type="EMBL" id="ONG53451.1"/>
    </source>
</evidence>
<accession>A0A1V2H473</accession>
<reference evidence="2 3" key="1">
    <citation type="submission" date="2016-10" db="EMBL/GenBank/DDBJ databases">
        <title>Draft Genome sequence of Roseomonas sp. strain M3.</title>
        <authorList>
            <person name="Subhash Y."/>
            <person name="Lee S."/>
        </authorList>
    </citation>
    <scope>NUCLEOTIDE SEQUENCE [LARGE SCALE GENOMIC DNA]</scope>
    <source>
        <strain evidence="2 3">M3</strain>
    </source>
</reference>
<name>A0A1V2H473_9PROT</name>
<dbReference type="Proteomes" id="UP000188879">
    <property type="component" value="Unassembled WGS sequence"/>
</dbReference>
<dbReference type="RefSeq" id="WP_076957614.1">
    <property type="nucleotide sequence ID" value="NZ_MLCO01000101.1"/>
</dbReference>